<reference evidence="3" key="1">
    <citation type="submission" date="2023-06" db="EMBL/GenBank/DDBJ databases">
        <title>Draft genome of Marssonina rosae.</title>
        <authorList>
            <person name="Cheng Q."/>
        </authorList>
    </citation>
    <scope>NUCLEOTIDE SEQUENCE</scope>
    <source>
        <strain evidence="3">R4</strain>
    </source>
</reference>
<evidence type="ECO:0000259" key="2">
    <source>
        <dbReference type="PROSITE" id="PS50948"/>
    </source>
</evidence>
<name>A0AAD9WEL9_9HELO</name>
<dbReference type="CDD" id="cd02851">
    <property type="entry name" value="E_set_GO_C"/>
    <property type="match status" value="1"/>
</dbReference>
<keyword evidence="4" id="KW-1185">Reference proteome</keyword>
<feature type="signal peptide" evidence="1">
    <location>
        <begin position="1"/>
        <end position="27"/>
    </location>
</feature>
<dbReference type="EMBL" id="JAUBYV010000006">
    <property type="protein sequence ID" value="KAK2626119.1"/>
    <property type="molecule type" value="Genomic_DNA"/>
</dbReference>
<dbReference type="Pfam" id="PF00024">
    <property type="entry name" value="PAN_1"/>
    <property type="match status" value="1"/>
</dbReference>
<dbReference type="Proteomes" id="UP001285354">
    <property type="component" value="Unassembled WGS sequence"/>
</dbReference>
<protein>
    <recommendedName>
        <fullName evidence="2">Apple domain-containing protein</fullName>
    </recommendedName>
</protein>
<organism evidence="3 4">
    <name type="scientific">Diplocarpon rosae</name>
    <dbReference type="NCBI Taxonomy" id="946125"/>
    <lineage>
        <taxon>Eukaryota</taxon>
        <taxon>Fungi</taxon>
        <taxon>Dikarya</taxon>
        <taxon>Ascomycota</taxon>
        <taxon>Pezizomycotina</taxon>
        <taxon>Leotiomycetes</taxon>
        <taxon>Helotiales</taxon>
        <taxon>Drepanopezizaceae</taxon>
        <taxon>Diplocarpon</taxon>
    </lineage>
</organism>
<dbReference type="PROSITE" id="PS50948">
    <property type="entry name" value="PAN"/>
    <property type="match status" value="1"/>
</dbReference>
<evidence type="ECO:0000256" key="1">
    <source>
        <dbReference type="SAM" id="SignalP"/>
    </source>
</evidence>
<dbReference type="InterPro" id="IPR006652">
    <property type="entry name" value="Kelch_1"/>
</dbReference>
<dbReference type="Pfam" id="PF01344">
    <property type="entry name" value="Kelch_1"/>
    <property type="match status" value="1"/>
</dbReference>
<dbReference type="InterPro" id="IPR015202">
    <property type="entry name" value="GO-like_E_set"/>
</dbReference>
<dbReference type="InterPro" id="IPR037293">
    <property type="entry name" value="Gal_Oxidase_central_sf"/>
</dbReference>
<gene>
    <name evidence="3" type="ORF">QTJ16_004381</name>
</gene>
<dbReference type="PANTHER" id="PTHR32208">
    <property type="entry name" value="SECRETED PROTEIN-RELATED"/>
    <property type="match status" value="1"/>
</dbReference>
<evidence type="ECO:0000313" key="4">
    <source>
        <dbReference type="Proteomes" id="UP001285354"/>
    </source>
</evidence>
<dbReference type="InterPro" id="IPR013783">
    <property type="entry name" value="Ig-like_fold"/>
</dbReference>
<dbReference type="InterPro" id="IPR011043">
    <property type="entry name" value="Gal_Oxase/kelch_b-propeller"/>
</dbReference>
<dbReference type="InterPro" id="IPR014756">
    <property type="entry name" value="Ig_E-set"/>
</dbReference>
<comment type="caution">
    <text evidence="3">The sequence shown here is derived from an EMBL/GenBank/DDBJ whole genome shotgun (WGS) entry which is preliminary data.</text>
</comment>
<feature type="domain" description="Apple" evidence="2">
    <location>
        <begin position="62"/>
        <end position="136"/>
    </location>
</feature>
<proteinExistence type="predicted"/>
<dbReference type="Pfam" id="PF09118">
    <property type="entry name" value="GO-like_E_set"/>
    <property type="match status" value="1"/>
</dbReference>
<feature type="chain" id="PRO_5041985019" description="Apple domain-containing protein" evidence="1">
    <location>
        <begin position="28"/>
        <end position="628"/>
    </location>
</feature>
<dbReference type="SUPFAM" id="SSF50965">
    <property type="entry name" value="Galactose oxidase, central domain"/>
    <property type="match status" value="1"/>
</dbReference>
<evidence type="ECO:0000313" key="3">
    <source>
        <dbReference type="EMBL" id="KAK2626119.1"/>
    </source>
</evidence>
<dbReference type="Gene3D" id="2.60.40.10">
    <property type="entry name" value="Immunoglobulins"/>
    <property type="match status" value="1"/>
</dbReference>
<keyword evidence="1" id="KW-0732">Signal</keyword>
<dbReference type="PANTHER" id="PTHR32208:SF56">
    <property type="entry name" value="GALACTOSE OXIDASE-RELATED"/>
    <property type="match status" value="1"/>
</dbReference>
<dbReference type="Gene3D" id="2.130.10.80">
    <property type="entry name" value="Galactose oxidase/kelch, beta-propeller"/>
    <property type="match status" value="1"/>
</dbReference>
<accession>A0AAD9WEL9</accession>
<dbReference type="SMART" id="SM00612">
    <property type="entry name" value="Kelch"/>
    <property type="match status" value="3"/>
</dbReference>
<dbReference type="InterPro" id="IPR003609">
    <property type="entry name" value="Pan_app"/>
</dbReference>
<dbReference type="SUPFAM" id="SSF81296">
    <property type="entry name" value="E set domains"/>
    <property type="match status" value="1"/>
</dbReference>
<dbReference type="AlphaFoldDB" id="A0AAD9WEL9"/>
<sequence length="628" mass="66646">MTSLVSVKTIIFHIILFTCLTPALVSGQEPHAVRIPPRAPADGLNISRCPSNQSFSEHDEGCFSICPGTDLVGTTAKIIPDITAIDSCATLCSTSTGCTDAVYDAVNLGCHIKAPATNNTLIWKTNQQFTVIRLEVPANPVVQGQWSDLIQLPIIPVAGFVVPQFPEPSRILFFASWAPDAFGNADGLTQYADYNFRTGVVSARTVANTEHDMFCPGISSLDDGRIVISGGSDAAKVSVYDPATNNFTSGPDMKKARGYQSSVTTSEGKIFELGGSWSGTTGGKHGELYDPVTNSWTELPDAKTDPMMTVDAEGAWRSVFQAGPSRAQNWYTTSGTGSSIPAGTRSGGDAMCGVNVMYEPGKILSAGGSQSYDQSPAVAAAHITTINEPYTPSAIERVADMAYPRGFANGVVLPDGTVLVTGGQRKSMTFTDTDGILYAELFRPSTKTWTTLAPAAIPRNYHSTSLLLPDATVWSGGGGMCYVIYPGSTTSCDKSVDHFNGQIFSPPYLFRPDNTPADRPLITTIKTPPSLSSSPPETPTVHLGGTLVVTTDVLDFSASLVLVRMGTATHSINTDQRRVPLTDVSVEGGVYTATLPADSGVLIVGFYYLFVVSEDGVPSLGRTVRVTR</sequence>